<dbReference type="GO" id="GO:0005697">
    <property type="term" value="C:telomerase holoenzyme complex"/>
    <property type="evidence" value="ECO:0000318"/>
    <property type="project" value="GO_Central"/>
</dbReference>
<protein>
    <recommendedName>
        <fullName evidence="7">DNA/RNA-binding domain-containing protein</fullName>
    </recommendedName>
</protein>
<dbReference type="KEGG" id="atr:18446369"/>
<feature type="region of interest" description="Disordered" evidence="2">
    <location>
        <begin position="855"/>
        <end position="877"/>
    </location>
</feature>
<dbReference type="SUPFAM" id="SSF48452">
    <property type="entry name" value="TPR-like"/>
    <property type="match status" value="1"/>
</dbReference>
<evidence type="ECO:0000313" key="5">
    <source>
        <dbReference type="EMBL" id="ERN18017.1"/>
    </source>
</evidence>
<dbReference type="HOGENOM" id="CLU_010769_0_0_1"/>
<dbReference type="eggNOG" id="KOG2162">
    <property type="taxonomic scope" value="Eukaryota"/>
</dbReference>
<dbReference type="InterPro" id="IPR018834">
    <property type="entry name" value="DNA/RNA-bd_Est1-type"/>
</dbReference>
<dbReference type="Proteomes" id="UP000017836">
    <property type="component" value="Unassembled WGS sequence"/>
</dbReference>
<dbReference type="GO" id="GO:0031347">
    <property type="term" value="P:regulation of defense response"/>
    <property type="evidence" value="ECO:0007669"/>
    <property type="project" value="EnsemblPlants"/>
</dbReference>
<reference evidence="6" key="1">
    <citation type="journal article" date="2013" name="Science">
        <title>The Amborella genome and the evolution of flowering plants.</title>
        <authorList>
            <consortium name="Amborella Genome Project"/>
        </authorList>
    </citation>
    <scope>NUCLEOTIDE SEQUENCE [LARGE SCALE GENOMIC DNA]</scope>
</reference>
<feature type="compositionally biased region" description="Polar residues" evidence="2">
    <location>
        <begin position="993"/>
        <end position="1005"/>
    </location>
</feature>
<sequence>MTIPMENVSAPSSRELVQRLYKKNIESEKALRKSIQSKVPSDPNIWRQMRENYEAIILEDHDFSESHDIEYVLWQMHHKRIDEFRARLRVASASTGANLPPPGGKGLVGRDQINKIRSVFKSFVSEATGFYHDLIVKIRAKYGLPLGYFSDSAETQTILSKDEKSAYMKKGLMSCHRCLIYLGDLARYKGTFGEGDSINRDFQASLSYYVQASRLLPTSGNAHHQLAILALLMGDELMALYRYSRSLAVETPFSTARDNLIVMFDKNRLSYSELPLDTKVSTAKTVPVRTASRGRGRVEARLLAKDSKRDGTPAKEKSRSISEINNTFRTRFVRLNGILFTRTSLETFDDIFSLLINEFEELLSNGPEEELGFASDADENGLFIVRVIAILIFTVHNVNREAEGHSYAEILQRSVLLQNAFTAAFEFVGRILKKCIDLEDISSSSLLASVLVFIEWLACRPDIASGSEVEKREAVARSFFWHQCISFLNKLILSGVVGMDGDNGSMEMGSYIEGESGGCLALWEDFELRGFLPLAPSQLIMDFSRQYSPGDDGGKKEKTVRVQRILAAGKALTNVVKVDEQGLYFDEKSNRFGIGIKPPRVEEDDLASFIHAPKGNEPKQQTQSEEIRNLGAALQSKVQLYAEVEDEEDEVIVFKPTSTDNHSEMTPQKLTSFEVPKTVEISFNGGDFTDYEVTVAPPPLSSDPLNINFVSPATFATNSPATYPSTSPATYPSSIGLPLQHDPLGQPPTFPSNMQQPFQQINPTTSAWHMDPQDRYVNGMANLSFDFKGSNVGWDPLKGSGVSYPSLASSPIPYSSSNQSKVLETVIPSKLDSIMSCGVNTDSITTKASTGWARKSAVSRPVTRHFGPPPGFGPVPPIKQQDNIPKPGSNMKNEQPLLDDYSWLDGYEPSSTNAMEWKNNGVPPMSRPPFVLAEDANNSLNGVLSSFPFPGKQVPSVQAELENQQRLQARRQLVEQLKLYQEQSQQQGSLHSTSLPEQQQGQSLWSGRFFV</sequence>
<dbReference type="OMA" id="KRCAELH"/>
<evidence type="ECO:0000256" key="1">
    <source>
        <dbReference type="ARBA" id="ARBA00022737"/>
    </source>
</evidence>
<dbReference type="Gramene" id="ERN18017">
    <property type="protein sequence ID" value="ERN18017"/>
    <property type="gene ID" value="AMTR_s00046p00170580"/>
</dbReference>
<dbReference type="GO" id="GO:0090306">
    <property type="term" value="P:meiotic spindle assembly"/>
    <property type="evidence" value="ECO:0007669"/>
    <property type="project" value="EnsemblPlants"/>
</dbReference>
<dbReference type="Pfam" id="PF10373">
    <property type="entry name" value="EST1_DNA_bind"/>
    <property type="match status" value="1"/>
</dbReference>
<dbReference type="EMBL" id="KI392290">
    <property type="protein sequence ID" value="ERN18017.1"/>
    <property type="molecule type" value="Genomic_DNA"/>
</dbReference>
<dbReference type="GO" id="GO:0042162">
    <property type="term" value="F:telomeric DNA binding"/>
    <property type="evidence" value="ECO:0000318"/>
    <property type="project" value="GO_Central"/>
</dbReference>
<dbReference type="InterPro" id="IPR019458">
    <property type="entry name" value="Est1-like_N"/>
</dbReference>
<dbReference type="FunFam" id="1.25.40.10:FF:000225">
    <property type="entry name" value="Protein SMG7"/>
    <property type="match status" value="1"/>
</dbReference>
<feature type="domain" description="Telomerase activating protein Est1-like N-terminal" evidence="4">
    <location>
        <begin position="69"/>
        <end position="191"/>
    </location>
</feature>
<dbReference type="InterPro" id="IPR045153">
    <property type="entry name" value="Est1/Ebs1-like"/>
</dbReference>
<dbReference type="PANTHER" id="PTHR15696">
    <property type="entry name" value="SMG-7 SUPPRESSOR WITH MORPHOLOGICAL EFFECT ON GENITALIA PROTEIN 7"/>
    <property type="match status" value="1"/>
</dbReference>
<dbReference type="GO" id="GO:0000932">
    <property type="term" value="C:P-body"/>
    <property type="evidence" value="ECO:0007669"/>
    <property type="project" value="EnsemblPlants"/>
</dbReference>
<evidence type="ECO:0000313" key="6">
    <source>
        <dbReference type="Proteomes" id="UP000017836"/>
    </source>
</evidence>
<feature type="compositionally biased region" description="Pro residues" evidence="2">
    <location>
        <begin position="867"/>
        <end position="877"/>
    </location>
</feature>
<dbReference type="GO" id="GO:0070034">
    <property type="term" value="F:telomerase RNA binding"/>
    <property type="evidence" value="ECO:0000318"/>
    <property type="project" value="GO_Central"/>
</dbReference>
<organism evidence="5 6">
    <name type="scientific">Amborella trichopoda</name>
    <dbReference type="NCBI Taxonomy" id="13333"/>
    <lineage>
        <taxon>Eukaryota</taxon>
        <taxon>Viridiplantae</taxon>
        <taxon>Streptophyta</taxon>
        <taxon>Embryophyta</taxon>
        <taxon>Tracheophyta</taxon>
        <taxon>Spermatophyta</taxon>
        <taxon>Magnoliopsida</taxon>
        <taxon>Amborellales</taxon>
        <taxon>Amborellaceae</taxon>
        <taxon>Amborella</taxon>
    </lineage>
</organism>
<evidence type="ECO:0000259" key="3">
    <source>
        <dbReference type="Pfam" id="PF10373"/>
    </source>
</evidence>
<dbReference type="OrthoDB" id="69928at2759"/>
<dbReference type="AlphaFoldDB" id="U5D9D5"/>
<dbReference type="PANTHER" id="PTHR15696:SF25">
    <property type="entry name" value="OS08G0305300 PROTEIN"/>
    <property type="match status" value="1"/>
</dbReference>
<evidence type="ECO:0000259" key="4">
    <source>
        <dbReference type="Pfam" id="PF10374"/>
    </source>
</evidence>
<proteinExistence type="predicted"/>
<accession>U5D9D5</accession>
<evidence type="ECO:0000256" key="2">
    <source>
        <dbReference type="SAM" id="MobiDB-lite"/>
    </source>
</evidence>
<dbReference type="STRING" id="13333.U5D9D5"/>
<feature type="region of interest" description="Disordered" evidence="2">
    <location>
        <begin position="985"/>
        <end position="1011"/>
    </location>
</feature>
<keyword evidence="6" id="KW-1185">Reference proteome</keyword>
<name>U5D9D5_AMBTC</name>
<feature type="domain" description="DNA/RNA-binding" evidence="3">
    <location>
        <begin position="205"/>
        <end position="536"/>
    </location>
</feature>
<dbReference type="Gene3D" id="1.25.40.10">
    <property type="entry name" value="Tetratricopeptide repeat domain"/>
    <property type="match status" value="1"/>
</dbReference>
<evidence type="ECO:0008006" key="7">
    <source>
        <dbReference type="Google" id="ProtNLM"/>
    </source>
</evidence>
<dbReference type="InterPro" id="IPR011990">
    <property type="entry name" value="TPR-like_helical_dom_sf"/>
</dbReference>
<dbReference type="Pfam" id="PF10374">
    <property type="entry name" value="EST1"/>
    <property type="match status" value="1"/>
</dbReference>
<gene>
    <name evidence="5" type="ORF">AMTR_s00046p00170580</name>
</gene>
<keyword evidence="1" id="KW-0677">Repeat</keyword>
<dbReference type="GO" id="GO:0000184">
    <property type="term" value="P:nuclear-transcribed mRNA catabolic process, nonsense-mediated decay"/>
    <property type="evidence" value="ECO:0000318"/>
    <property type="project" value="GO_Central"/>
</dbReference>